<dbReference type="GO" id="GO:0005737">
    <property type="term" value="C:cytoplasm"/>
    <property type="evidence" value="ECO:0007669"/>
    <property type="project" value="TreeGrafter"/>
</dbReference>
<dbReference type="Gene3D" id="3.20.20.140">
    <property type="entry name" value="Metal-dependent hydrolases"/>
    <property type="match status" value="1"/>
</dbReference>
<dbReference type="GO" id="GO:0019748">
    <property type="term" value="P:secondary metabolic process"/>
    <property type="evidence" value="ECO:0007669"/>
    <property type="project" value="TreeGrafter"/>
</dbReference>
<feature type="domain" description="Amidohydrolase-related" evidence="2">
    <location>
        <begin position="81"/>
        <end position="383"/>
    </location>
</feature>
<dbReference type="InterPro" id="IPR032466">
    <property type="entry name" value="Metal_Hydrolase"/>
</dbReference>
<dbReference type="SUPFAM" id="SSF51556">
    <property type="entry name" value="Metallo-dependent hydrolases"/>
    <property type="match status" value="1"/>
</dbReference>
<proteinExistence type="predicted"/>
<dbReference type="PANTHER" id="PTHR21240">
    <property type="entry name" value="2-AMINO-3-CARBOXYLMUCONATE-6-SEMIALDEHYDE DECARBOXYLASE"/>
    <property type="match status" value="1"/>
</dbReference>
<organism evidence="3">
    <name type="scientific">marine metagenome</name>
    <dbReference type="NCBI Taxonomy" id="408172"/>
    <lineage>
        <taxon>unclassified sequences</taxon>
        <taxon>metagenomes</taxon>
        <taxon>ecological metagenomes</taxon>
    </lineage>
</organism>
<evidence type="ECO:0000256" key="1">
    <source>
        <dbReference type="ARBA" id="ARBA00023239"/>
    </source>
</evidence>
<dbReference type="PANTHER" id="PTHR21240:SF28">
    <property type="entry name" value="ISO-OROTATE DECARBOXYLASE (EUROFUNG)"/>
    <property type="match status" value="1"/>
</dbReference>
<accession>A0A381PZW4</accession>
<dbReference type="InterPro" id="IPR032465">
    <property type="entry name" value="ACMSD"/>
</dbReference>
<name>A0A381PZW4_9ZZZZ</name>
<dbReference type="GO" id="GO:0016787">
    <property type="term" value="F:hydrolase activity"/>
    <property type="evidence" value="ECO:0007669"/>
    <property type="project" value="InterPro"/>
</dbReference>
<evidence type="ECO:0000259" key="2">
    <source>
        <dbReference type="Pfam" id="PF04909"/>
    </source>
</evidence>
<dbReference type="Pfam" id="PF04909">
    <property type="entry name" value="Amidohydro_2"/>
    <property type="match status" value="1"/>
</dbReference>
<evidence type="ECO:0000313" key="3">
    <source>
        <dbReference type="EMBL" id="SUZ72440.1"/>
    </source>
</evidence>
<dbReference type="AlphaFoldDB" id="A0A381PZW4"/>
<dbReference type="EMBL" id="UINC01001150">
    <property type="protein sequence ID" value="SUZ72440.1"/>
    <property type="molecule type" value="Genomic_DNA"/>
</dbReference>
<dbReference type="GO" id="GO:0016831">
    <property type="term" value="F:carboxy-lyase activity"/>
    <property type="evidence" value="ECO:0007669"/>
    <property type="project" value="InterPro"/>
</dbReference>
<keyword evidence="1" id="KW-0456">Lyase</keyword>
<reference evidence="3" key="1">
    <citation type="submission" date="2018-05" db="EMBL/GenBank/DDBJ databases">
        <authorList>
            <person name="Lanie J.A."/>
            <person name="Ng W.-L."/>
            <person name="Kazmierczak K.M."/>
            <person name="Andrzejewski T.M."/>
            <person name="Davidsen T.M."/>
            <person name="Wayne K.J."/>
            <person name="Tettelin H."/>
            <person name="Glass J.I."/>
            <person name="Rusch D."/>
            <person name="Podicherti R."/>
            <person name="Tsui H.-C.T."/>
            <person name="Winkler M.E."/>
        </authorList>
    </citation>
    <scope>NUCLEOTIDE SEQUENCE</scope>
</reference>
<sequence>MQEIKIIDADSHWSEPYDLWTSRAPAKWRDRVPQMVERHGKQRWWFDGDIPIGLPIASSVIDPEGEKVTGTAFFDMDNDTVHRASFDAEARVAMLDVLGIHAQIMYPNVAGFGNQNFLKSPDEVLRLLSVEIYNDALAEFQSDSKERVLGMALLPWWDVAAAVREVERAHSNGLRGVVTCANPEEAGVPDMGTVHWDPLWQTCSDLNMPINFHIGSSKGNMDFFGQAPWPSFGEERKLAVGSANLFMGNARTIGNLIYSGIPERFPELKFVSVESGVGWLPFFLEILDHQMTETAPNELAELSLLPSEYFRRQFFGCFWFERATIKPTVEFLGRHCLLFETDFPHPTCLYPRDDIQLMEAFEGLDEADVRAILQDNAAALYRIDIS</sequence>
<protein>
    <recommendedName>
        <fullName evidence="2">Amidohydrolase-related domain-containing protein</fullName>
    </recommendedName>
</protein>
<dbReference type="InterPro" id="IPR006680">
    <property type="entry name" value="Amidohydro-rel"/>
</dbReference>
<gene>
    <name evidence="3" type="ORF">METZ01_LOCUS25294</name>
</gene>